<sequence length="277" mass="29260">MSFCLASSAAAGLLPISKICFAFLTASVLLKPTPCGTLSRGLVNVAVVYLSTMLVFCSASASSCVCSSDRVVCFITFFTSSGDFCGATALEMNFFFFSSIPRSSSSSSVVLLANLDTLSFTLSKHSSDSATSTVTLHSGTNGPDVRIFLTSSAVEMNLVTLSDTLSRHSSDFKCSSSSSYSWRTKRFGVLVVGRSLSRFASSTNLDTFWLTLSSDSSSSVTRSRFVMRLARAARTSWSSTSVISQPMYSLLVSSRIGMLLTLGTCLGSSSGSCTVSG</sequence>
<dbReference type="AlphaFoldDB" id="A0A8D8C9L9"/>
<organism evidence="2">
    <name type="scientific">Culex pipiens</name>
    <name type="common">House mosquito</name>
    <dbReference type="NCBI Taxonomy" id="7175"/>
    <lineage>
        <taxon>Eukaryota</taxon>
        <taxon>Metazoa</taxon>
        <taxon>Ecdysozoa</taxon>
        <taxon>Arthropoda</taxon>
        <taxon>Hexapoda</taxon>
        <taxon>Insecta</taxon>
        <taxon>Pterygota</taxon>
        <taxon>Neoptera</taxon>
        <taxon>Endopterygota</taxon>
        <taxon>Diptera</taxon>
        <taxon>Nematocera</taxon>
        <taxon>Culicoidea</taxon>
        <taxon>Culicidae</taxon>
        <taxon>Culicinae</taxon>
        <taxon>Culicini</taxon>
        <taxon>Culex</taxon>
        <taxon>Culex</taxon>
    </lineage>
</organism>
<proteinExistence type="predicted"/>
<evidence type="ECO:0000256" key="1">
    <source>
        <dbReference type="SAM" id="Phobius"/>
    </source>
</evidence>
<name>A0A8D8C9L9_CULPI</name>
<keyword evidence="1" id="KW-0812">Transmembrane</keyword>
<dbReference type="EMBL" id="HBUE01111056">
    <property type="protein sequence ID" value="CAG6488883.1"/>
    <property type="molecule type" value="Transcribed_RNA"/>
</dbReference>
<keyword evidence="1" id="KW-1133">Transmembrane helix</keyword>
<feature type="transmembrane region" description="Helical" evidence="1">
    <location>
        <begin position="38"/>
        <end position="59"/>
    </location>
</feature>
<reference evidence="2" key="1">
    <citation type="submission" date="2021-05" db="EMBL/GenBank/DDBJ databases">
        <authorList>
            <person name="Alioto T."/>
            <person name="Alioto T."/>
            <person name="Gomez Garrido J."/>
        </authorList>
    </citation>
    <scope>NUCLEOTIDE SEQUENCE</scope>
</reference>
<accession>A0A8D8C9L9</accession>
<keyword evidence="1" id="KW-0472">Membrane</keyword>
<feature type="transmembrane region" description="Helical" evidence="1">
    <location>
        <begin position="71"/>
        <end position="97"/>
    </location>
</feature>
<evidence type="ECO:0000313" key="2">
    <source>
        <dbReference type="EMBL" id="CAG6488883.1"/>
    </source>
</evidence>
<protein>
    <submittedName>
        <fullName evidence="2">(northern house mosquito) hypothetical protein</fullName>
    </submittedName>
</protein>